<evidence type="ECO:0000313" key="3">
    <source>
        <dbReference type="Proteomes" id="UP000214646"/>
    </source>
</evidence>
<name>A0A225E126_9BACT</name>
<reference evidence="3" key="1">
    <citation type="submission" date="2017-06" db="EMBL/GenBank/DDBJ databases">
        <title>Genome analysis of Fimbriiglobus ruber SP5, the first member of the order Planctomycetales with confirmed chitinolytic capability.</title>
        <authorList>
            <person name="Ravin N.V."/>
            <person name="Rakitin A.L."/>
            <person name="Ivanova A.A."/>
            <person name="Beletsky A.V."/>
            <person name="Kulichevskaya I.S."/>
            <person name="Mardanov A.V."/>
            <person name="Dedysh S.N."/>
        </authorList>
    </citation>
    <scope>NUCLEOTIDE SEQUENCE [LARGE SCALE GENOMIC DNA]</scope>
    <source>
        <strain evidence="3">SP5</strain>
    </source>
</reference>
<organism evidence="2 3">
    <name type="scientific">Fimbriiglobus ruber</name>
    <dbReference type="NCBI Taxonomy" id="1908690"/>
    <lineage>
        <taxon>Bacteria</taxon>
        <taxon>Pseudomonadati</taxon>
        <taxon>Planctomycetota</taxon>
        <taxon>Planctomycetia</taxon>
        <taxon>Gemmatales</taxon>
        <taxon>Gemmataceae</taxon>
        <taxon>Fimbriiglobus</taxon>
    </lineage>
</organism>
<comment type="caution">
    <text evidence="2">The sequence shown here is derived from an EMBL/GenBank/DDBJ whole genome shotgun (WGS) entry which is preliminary data.</text>
</comment>
<dbReference type="OrthoDB" id="5465441at2"/>
<gene>
    <name evidence="2" type="ORF">FRUB_04145</name>
</gene>
<dbReference type="Proteomes" id="UP000214646">
    <property type="component" value="Unassembled WGS sequence"/>
</dbReference>
<accession>A0A225E126</accession>
<keyword evidence="3" id="KW-1185">Reference proteome</keyword>
<dbReference type="Pfam" id="PF04865">
    <property type="entry name" value="Baseplate_J"/>
    <property type="match status" value="1"/>
</dbReference>
<protein>
    <submittedName>
        <fullName evidence="2">Putative bacteriophage protein</fullName>
    </submittedName>
</protein>
<dbReference type="EMBL" id="NIDE01000005">
    <property type="protein sequence ID" value="OWK42067.1"/>
    <property type="molecule type" value="Genomic_DNA"/>
</dbReference>
<proteinExistence type="predicted"/>
<dbReference type="InterPro" id="IPR006949">
    <property type="entry name" value="Barrel_Baseplate_J-like"/>
</dbReference>
<evidence type="ECO:0000313" key="2">
    <source>
        <dbReference type="EMBL" id="OWK42067.1"/>
    </source>
</evidence>
<feature type="domain" description="Baseplate protein J-like barrel" evidence="1">
    <location>
        <begin position="101"/>
        <end position="176"/>
    </location>
</feature>
<dbReference type="AlphaFoldDB" id="A0A225E126"/>
<dbReference type="RefSeq" id="WP_088255282.1">
    <property type="nucleotide sequence ID" value="NZ_NIDE01000005.1"/>
</dbReference>
<evidence type="ECO:0000259" key="1">
    <source>
        <dbReference type="Pfam" id="PF04865"/>
    </source>
</evidence>
<sequence length="399" mass="40434">MADYEYIEPTGVVVPDTSGLLTDVQSEYQAVFGADLVVTPDTPQGVLITAETLARTEVVANNAALSNQINPNVAGGVFLDALMALTGMQRTVATPTVVSNVTLSGVSGTVIPAGSLAATSAGDQFQSVSTVTLNSGGTATVNFQSVATGPIPCAGSALTTIVSAVLGWETVTNNPSGTPASATTLGTVTQSDQAARALRQNTLAFQGVSLAEAITSALYNVQGVTSLTFQENVAATTQTINGISMVGHSIYACIEGGTDTAVAAALLENKSSGCAWNGGTSVSVVEPASGQSYTVLFDRPTQIGILIKVTTTNGNEANIIQAILDYAAGNINGLAGFVVGADVSPFEIAGAIMSEFPGYYISQVEISLVSPVSYTTSVIAIGVNAIAQTQASYISVIIA</sequence>